<protein>
    <submittedName>
        <fullName evidence="2">11774_t:CDS:1</fullName>
    </submittedName>
</protein>
<feature type="coiled-coil region" evidence="1">
    <location>
        <begin position="67"/>
        <end position="122"/>
    </location>
</feature>
<gene>
    <name evidence="2" type="ORF">PBRASI_LOCUS9194</name>
</gene>
<name>A0A9N9D9A4_9GLOM</name>
<evidence type="ECO:0000256" key="1">
    <source>
        <dbReference type="SAM" id="Coils"/>
    </source>
</evidence>
<dbReference type="Proteomes" id="UP000789739">
    <property type="component" value="Unassembled WGS sequence"/>
</dbReference>
<proteinExistence type="predicted"/>
<evidence type="ECO:0000313" key="3">
    <source>
        <dbReference type="Proteomes" id="UP000789739"/>
    </source>
</evidence>
<comment type="caution">
    <text evidence="2">The sequence shown here is derived from an EMBL/GenBank/DDBJ whole genome shotgun (WGS) entry which is preliminary data.</text>
</comment>
<evidence type="ECO:0000313" key="2">
    <source>
        <dbReference type="EMBL" id="CAG8629960.1"/>
    </source>
</evidence>
<dbReference type="EMBL" id="CAJVPI010001894">
    <property type="protein sequence ID" value="CAG8629960.1"/>
    <property type="molecule type" value="Genomic_DNA"/>
</dbReference>
<reference evidence="2" key="1">
    <citation type="submission" date="2021-06" db="EMBL/GenBank/DDBJ databases">
        <authorList>
            <person name="Kallberg Y."/>
            <person name="Tangrot J."/>
            <person name="Rosling A."/>
        </authorList>
    </citation>
    <scope>NUCLEOTIDE SEQUENCE</scope>
    <source>
        <strain evidence="2">BR232B</strain>
    </source>
</reference>
<keyword evidence="3" id="KW-1185">Reference proteome</keyword>
<keyword evidence="1" id="KW-0175">Coiled coil</keyword>
<accession>A0A9N9D9A4</accession>
<dbReference type="AlphaFoldDB" id="A0A9N9D9A4"/>
<organism evidence="2 3">
    <name type="scientific">Paraglomus brasilianum</name>
    <dbReference type="NCBI Taxonomy" id="144538"/>
    <lineage>
        <taxon>Eukaryota</taxon>
        <taxon>Fungi</taxon>
        <taxon>Fungi incertae sedis</taxon>
        <taxon>Mucoromycota</taxon>
        <taxon>Glomeromycotina</taxon>
        <taxon>Glomeromycetes</taxon>
        <taxon>Paraglomerales</taxon>
        <taxon>Paraglomeraceae</taxon>
        <taxon>Paraglomus</taxon>
    </lineage>
</organism>
<sequence>MADNVNIAALPNTFAESFKVEPLPLLISKYCSRCGVTPLRGKNTKVFNTCNACLKDENTMRYKETKRRRLVETFKQVQNKFQKLRDEKNLALRNLKAAQSQNAKLESQFKRMEKRIAELETKEWWDKYIYDFDYY</sequence>